<evidence type="ECO:0000256" key="4">
    <source>
        <dbReference type="SAM" id="Phobius"/>
    </source>
</evidence>
<protein>
    <submittedName>
        <fullName evidence="6">Acyl-[ACP]--phospholipid O-acyltransferase</fullName>
    </submittedName>
</protein>
<dbReference type="CDD" id="cd06173">
    <property type="entry name" value="MFS_MefA_like"/>
    <property type="match status" value="1"/>
</dbReference>
<dbReference type="InterPro" id="IPR036259">
    <property type="entry name" value="MFS_trans_sf"/>
</dbReference>
<name>A0A545TFN3_9GAMM</name>
<reference evidence="6 7" key="1">
    <citation type="submission" date="2019-06" db="EMBL/GenBank/DDBJ databases">
        <title>Whole genome sequence for Cellvibrionaceae sp. R142.</title>
        <authorList>
            <person name="Wang G."/>
        </authorList>
    </citation>
    <scope>NUCLEOTIDE SEQUENCE [LARGE SCALE GENOMIC DNA]</scope>
    <source>
        <strain evidence="6 7">R142</strain>
    </source>
</reference>
<dbReference type="GO" id="GO:0016746">
    <property type="term" value="F:acyltransferase activity"/>
    <property type="evidence" value="ECO:0007669"/>
    <property type="project" value="UniProtKB-KW"/>
</dbReference>
<dbReference type="PROSITE" id="PS00455">
    <property type="entry name" value="AMP_BINDING"/>
    <property type="match status" value="1"/>
</dbReference>
<feature type="transmembrane region" description="Helical" evidence="4">
    <location>
        <begin position="237"/>
        <end position="261"/>
    </location>
</feature>
<dbReference type="SUPFAM" id="SSF56801">
    <property type="entry name" value="Acetyl-CoA synthetase-like"/>
    <property type="match status" value="1"/>
</dbReference>
<dbReference type="Gene3D" id="3.40.50.12780">
    <property type="entry name" value="N-terminal domain of ligase-like"/>
    <property type="match status" value="1"/>
</dbReference>
<dbReference type="Gene3D" id="3.30.300.30">
    <property type="match status" value="1"/>
</dbReference>
<dbReference type="InterPro" id="IPR011701">
    <property type="entry name" value="MFS"/>
</dbReference>
<dbReference type="PANTHER" id="PTHR43767">
    <property type="entry name" value="LONG-CHAIN-FATTY-ACID--COA LIGASE"/>
    <property type="match status" value="1"/>
</dbReference>
<dbReference type="GO" id="GO:0022857">
    <property type="term" value="F:transmembrane transporter activity"/>
    <property type="evidence" value="ECO:0007669"/>
    <property type="project" value="InterPro"/>
</dbReference>
<dbReference type="InterPro" id="IPR050237">
    <property type="entry name" value="ATP-dep_AMP-bd_enzyme"/>
</dbReference>
<evidence type="ECO:0000256" key="1">
    <source>
        <dbReference type="ARBA" id="ARBA00022692"/>
    </source>
</evidence>
<proteinExistence type="predicted"/>
<keyword evidence="2 4" id="KW-1133">Transmembrane helix</keyword>
<dbReference type="SUPFAM" id="SSF69593">
    <property type="entry name" value="Glycerol-3-phosphate (1)-acyltransferase"/>
    <property type="match status" value="1"/>
</dbReference>
<dbReference type="InterPro" id="IPR020845">
    <property type="entry name" value="AMP-binding_CS"/>
</dbReference>
<dbReference type="SUPFAM" id="SSF103473">
    <property type="entry name" value="MFS general substrate transporter"/>
    <property type="match status" value="1"/>
</dbReference>
<dbReference type="CDD" id="cd07989">
    <property type="entry name" value="LPLAT_AGPAT-like"/>
    <property type="match status" value="1"/>
</dbReference>
<dbReference type="Pfam" id="PF00501">
    <property type="entry name" value="AMP-binding"/>
    <property type="match status" value="1"/>
</dbReference>
<keyword evidence="1 4" id="KW-0812">Transmembrane</keyword>
<sequence length="1149" mass="125699">MPRLVDFKGFLPYLIVLFLNAFVDLGHKIIVQNTVFKIYDGQTQVVLTAIVNALILIPFVLLFSPAGFLSDKYPKNQVMRYSAWAAVAATLLITASYYAGWFWMAFALTLLLAIQSALYGPAKYGYIKELVGKEPLARANGVVQATTIIGILLGTFVFSGLFELYLRDVVLTSSGTIMTNIAPIGWILVTLAVIELIFAYRLPQKTQTNTGKTFSAPEYFKGRYLKRNLRSIRSKHTIWQSIIGLSVFWAISQVVLAAFPAFAKATLQEDNTLVIQGILACTGIGIMLGSIIAGRVSRNYIETGLIPLGAAGLTAALVLMPTLESPWTMGLTFLTLGVMGGLFIIPLNALIQFNAREDELGTVLAGNNWAQNVAMLSFLGLTVTFATFGLNSETILVLLAVVALVGTGHTVRQLPHSFARILVTALFKRRYKIDVVGFRNLPAQGAVLMLGNHISWIDWALVQIACPRPVRFVMQREIYNRWFLKPFLKVFGVVPIAKGHSEDALSTINDLLKQGEVVCLFPEGAISRNGQLGKFHSGYERAVEGVDGVILPFYLRGLWGSAFSRSNDKLRKARTPSAGRRNVIVAFGPTLSIATPVETLKQKVFELSISAWEQFTDTLPTVPLSWIKTAKRYGKEIAVVDSQGDKLSYRRMLTATVAFAKRIRAASPEPNIGIVLPASGANIIANMAVMFNGQTAVNLNYTASADATAAAIAAGNIRHIYTSRLFASRLRKRGIDIEKLFAGCELLYMEDIKASFSKAQLAVAHLKALLLPAGLLYRICGKRRKLDQPAAILFSSGSEGAPKGVVLSHRNIVANCKQISDVLNMREDDVMVGSLPPFHCFGLTVTSIMPVLEGLPIVCHPDPTDVLGVAKAIARHRATVLCGTATFLRLYAKNPKVEPLMLDSLRLVVAGAEKLNQSTREAFERKFSKTIYEGYGTTETTPVASVNVPDALDTGYWRVQYGNRPGSVGLPLPGTSFRVVDPDTLENLPLGENGLIMISGTQVMMGYLDDEEKTAQAIVELDGRRWYKTGDKGHISKEGFLTIIDRYSRFAKIGGEMVSLGAVEEKVKSILDSDEVYFVAVSMPDEKKGERIVLLMEGDTDPAEIRSRLIAGGIDNLLLPASIHKIEEIPRLGTGKTDYKGVAELVQQF</sequence>
<dbReference type="Proteomes" id="UP000319732">
    <property type="component" value="Unassembled WGS sequence"/>
</dbReference>
<comment type="caution">
    <text evidence="6">The sequence shown here is derived from an EMBL/GenBank/DDBJ whole genome shotgun (WGS) entry which is preliminary data.</text>
</comment>
<feature type="transmembrane region" description="Helical" evidence="4">
    <location>
        <begin position="372"/>
        <end position="389"/>
    </location>
</feature>
<feature type="transmembrane region" description="Helical" evidence="4">
    <location>
        <begin position="181"/>
        <end position="202"/>
    </location>
</feature>
<evidence type="ECO:0000313" key="7">
    <source>
        <dbReference type="Proteomes" id="UP000319732"/>
    </source>
</evidence>
<dbReference type="NCBIfam" id="NF006386">
    <property type="entry name" value="PRK08633.1"/>
    <property type="match status" value="1"/>
</dbReference>
<gene>
    <name evidence="6" type="ORF">FKG94_15385</name>
</gene>
<keyword evidence="6" id="KW-0012">Acyltransferase</keyword>
<dbReference type="RefSeq" id="WP_142905200.1">
    <property type="nucleotide sequence ID" value="NZ_ML660095.1"/>
</dbReference>
<dbReference type="OrthoDB" id="9803968at2"/>
<dbReference type="InterPro" id="IPR000873">
    <property type="entry name" value="AMP-dep_synth/lig_dom"/>
</dbReference>
<keyword evidence="6" id="KW-0808">Transferase</keyword>
<evidence type="ECO:0000256" key="3">
    <source>
        <dbReference type="ARBA" id="ARBA00023136"/>
    </source>
</evidence>
<dbReference type="EMBL" id="VHSG01000015">
    <property type="protein sequence ID" value="TQV75991.1"/>
    <property type="molecule type" value="Genomic_DNA"/>
</dbReference>
<feature type="domain" description="Phospholipid/glycerol acyltransferase" evidence="5">
    <location>
        <begin position="447"/>
        <end position="558"/>
    </location>
</feature>
<accession>A0A545TFN3</accession>
<dbReference type="PANTHER" id="PTHR43767:SF1">
    <property type="entry name" value="NONRIBOSOMAL PEPTIDE SYNTHASE PES1 (EUROFUNG)-RELATED"/>
    <property type="match status" value="1"/>
</dbReference>
<evidence type="ECO:0000313" key="6">
    <source>
        <dbReference type="EMBL" id="TQV75991.1"/>
    </source>
</evidence>
<feature type="transmembrane region" description="Helical" evidence="4">
    <location>
        <begin position="45"/>
        <end position="66"/>
    </location>
</feature>
<dbReference type="Gene3D" id="1.20.1250.20">
    <property type="entry name" value="MFS general substrate transporter like domains"/>
    <property type="match status" value="1"/>
</dbReference>
<feature type="transmembrane region" description="Helical" evidence="4">
    <location>
        <begin position="101"/>
        <end position="120"/>
    </location>
</feature>
<dbReference type="SMART" id="SM00563">
    <property type="entry name" value="PlsC"/>
    <property type="match status" value="1"/>
</dbReference>
<feature type="transmembrane region" description="Helical" evidence="4">
    <location>
        <begin position="78"/>
        <end position="95"/>
    </location>
</feature>
<dbReference type="GO" id="GO:0016878">
    <property type="term" value="F:acid-thiol ligase activity"/>
    <property type="evidence" value="ECO:0007669"/>
    <property type="project" value="UniProtKB-ARBA"/>
</dbReference>
<dbReference type="InterPro" id="IPR002123">
    <property type="entry name" value="Plipid/glycerol_acylTrfase"/>
</dbReference>
<dbReference type="AlphaFoldDB" id="A0A545TFN3"/>
<evidence type="ECO:0000256" key="2">
    <source>
        <dbReference type="ARBA" id="ARBA00022989"/>
    </source>
</evidence>
<dbReference type="InterPro" id="IPR042099">
    <property type="entry name" value="ANL_N_sf"/>
</dbReference>
<keyword evidence="7" id="KW-1185">Reference proteome</keyword>
<dbReference type="InterPro" id="IPR045851">
    <property type="entry name" value="AMP-bd_C_sf"/>
</dbReference>
<dbReference type="Pfam" id="PF07690">
    <property type="entry name" value="MFS_1"/>
    <property type="match status" value="1"/>
</dbReference>
<feature type="transmembrane region" description="Helical" evidence="4">
    <location>
        <begin position="329"/>
        <end position="351"/>
    </location>
</feature>
<feature type="transmembrane region" description="Helical" evidence="4">
    <location>
        <begin position="141"/>
        <end position="161"/>
    </location>
</feature>
<feature type="transmembrane region" description="Helical" evidence="4">
    <location>
        <begin position="7"/>
        <end position="25"/>
    </location>
</feature>
<feature type="transmembrane region" description="Helical" evidence="4">
    <location>
        <begin position="305"/>
        <end position="323"/>
    </location>
</feature>
<dbReference type="Pfam" id="PF01553">
    <property type="entry name" value="Acyltransferase"/>
    <property type="match status" value="1"/>
</dbReference>
<keyword evidence="3 4" id="KW-0472">Membrane</keyword>
<evidence type="ECO:0000259" key="5">
    <source>
        <dbReference type="SMART" id="SM00563"/>
    </source>
</evidence>
<organism evidence="6 7">
    <name type="scientific">Exilibacterium tricleocarpae</name>
    <dbReference type="NCBI Taxonomy" id="2591008"/>
    <lineage>
        <taxon>Bacteria</taxon>
        <taxon>Pseudomonadati</taxon>
        <taxon>Pseudomonadota</taxon>
        <taxon>Gammaproteobacteria</taxon>
        <taxon>Cellvibrionales</taxon>
        <taxon>Cellvibrionaceae</taxon>
        <taxon>Exilibacterium</taxon>
    </lineage>
</organism>
<feature type="transmembrane region" description="Helical" evidence="4">
    <location>
        <begin position="273"/>
        <end position="293"/>
    </location>
</feature>